<dbReference type="EMBL" id="JAEAOA010001046">
    <property type="protein sequence ID" value="KAK3600760.1"/>
    <property type="molecule type" value="Genomic_DNA"/>
</dbReference>
<organism evidence="1 2">
    <name type="scientific">Potamilus streckersoni</name>
    <dbReference type="NCBI Taxonomy" id="2493646"/>
    <lineage>
        <taxon>Eukaryota</taxon>
        <taxon>Metazoa</taxon>
        <taxon>Spiralia</taxon>
        <taxon>Lophotrochozoa</taxon>
        <taxon>Mollusca</taxon>
        <taxon>Bivalvia</taxon>
        <taxon>Autobranchia</taxon>
        <taxon>Heteroconchia</taxon>
        <taxon>Palaeoheterodonta</taxon>
        <taxon>Unionida</taxon>
        <taxon>Unionoidea</taxon>
        <taxon>Unionidae</taxon>
        <taxon>Ambleminae</taxon>
        <taxon>Lampsilini</taxon>
        <taxon>Potamilus</taxon>
    </lineage>
</organism>
<name>A0AAE0T004_9BIVA</name>
<dbReference type="Proteomes" id="UP001195483">
    <property type="component" value="Unassembled WGS sequence"/>
</dbReference>
<evidence type="ECO:0000313" key="1">
    <source>
        <dbReference type="EMBL" id="KAK3600760.1"/>
    </source>
</evidence>
<proteinExistence type="predicted"/>
<protein>
    <submittedName>
        <fullName evidence="1">Uncharacterized protein</fullName>
    </submittedName>
</protein>
<sequence length="455" mass="52052">MVWINRREESTNEISGSEIVWLKDVTAIFQTQKQIFSDPDLPDHLTFQVKRGSGVLILNLKRNYEIDPNADIYFVERAKDGRSILSKTTMLEREAIAYYQDVDNGAYMTVKCINSLNQQCERIINGNLQIGDRSYDLRPVVNGDTPAKLLKVTDSVNRIYLLLDQTHLLQENLVANKDLSKENLRQLKQQYYVKIAVLSDSSVWNLRDNECLSEKRSRQINNVYHIKNIINKHKILQTAISGSEIVWLKDVTAIFQTQKRIFSDPDLPDHLTFQVKRGSGVLILNLKRSYEIDPNADIYYVERDKDGRSILSKTTMLESEAIAYYQDVDNGAYMTVKCINSLNQQCERIINGNLQIGDRSYDLRPAVTGDTPAKLLKVTDSVNRIYLLLDQTHLQQENLVEKKGLLFCILSGTYNIPFIFLLQSPEDADNQIANDMCSYFVIQLICSNSKCGQGV</sequence>
<accession>A0AAE0T004</accession>
<reference evidence="1" key="2">
    <citation type="journal article" date="2021" name="Genome Biol. Evol.">
        <title>Developing a high-quality reference genome for a parasitic bivalve with doubly uniparental inheritance (Bivalvia: Unionida).</title>
        <authorList>
            <person name="Smith C.H."/>
        </authorList>
    </citation>
    <scope>NUCLEOTIDE SEQUENCE</scope>
    <source>
        <strain evidence="1">CHS0354</strain>
        <tissue evidence="1">Mantle</tissue>
    </source>
</reference>
<keyword evidence="2" id="KW-1185">Reference proteome</keyword>
<gene>
    <name evidence="1" type="ORF">CHS0354_017053</name>
</gene>
<comment type="caution">
    <text evidence="1">The sequence shown here is derived from an EMBL/GenBank/DDBJ whole genome shotgun (WGS) entry which is preliminary data.</text>
</comment>
<dbReference type="AlphaFoldDB" id="A0AAE0T004"/>
<evidence type="ECO:0000313" key="2">
    <source>
        <dbReference type="Proteomes" id="UP001195483"/>
    </source>
</evidence>
<reference evidence="1" key="1">
    <citation type="journal article" date="2021" name="Genome Biol. Evol.">
        <title>A High-Quality Reference Genome for a Parasitic Bivalve with Doubly Uniparental Inheritance (Bivalvia: Unionida).</title>
        <authorList>
            <person name="Smith C.H."/>
        </authorList>
    </citation>
    <scope>NUCLEOTIDE SEQUENCE</scope>
    <source>
        <strain evidence="1">CHS0354</strain>
    </source>
</reference>
<reference evidence="1" key="3">
    <citation type="submission" date="2023-05" db="EMBL/GenBank/DDBJ databases">
        <authorList>
            <person name="Smith C.H."/>
        </authorList>
    </citation>
    <scope>NUCLEOTIDE SEQUENCE</scope>
    <source>
        <strain evidence="1">CHS0354</strain>
        <tissue evidence="1">Mantle</tissue>
    </source>
</reference>